<sequence>MGRNLKRNFNDHKTNRETMPRVQTTVSELLRVAAQHRTDAALWNGREFHTFTKAMQTAAPFKGGKNYSKLNLNTDYLAEKSRLSKTRIDILNAGSNIPRSSTSNYFSNLKKTLGKGSSLEYAADYLSVHSASLNANTFKAFDSNDEKNVYVKNHIRNMAEAYGSTISDSDSQRNLLINKLDEEYQAQNKLVPTSTMKQFEATVQHLNNKDFNIACTLYEKELSHYNSEISKFNELYPSFPCHPNSSQFKYVANCIQLMANASTICFAIDFEAYEFQQSVVTEIGISIYDPREQEPYSTERQTQNFHIIVEESLDLRNHKFISCLKDCYLHNHSCILRLNDAVNLIQILVDHYLRPKTEDDFTWNRAIVGHNLSGDLEWLRKLGVVLPDNLKVNGNLGSIPSEMTPGKFAGDLLLLDTEKLYTSNYGPKSSSLGKILRILNIPHAYLHNAGNDAYYTLQLLMKFCDIGFRKHHNMDNLKEMHDKINSWTAIFQQNKKILPMPYLSVPHDIKTANTPMKNKKKAPQTEFGGCLQYDEIESILATYFHK</sequence>
<dbReference type="STRING" id="56408.A0A1E5RHZ7"/>
<dbReference type="Pfam" id="PF21762">
    <property type="entry name" value="DEDDh_C"/>
    <property type="match status" value="1"/>
</dbReference>
<gene>
    <name evidence="2" type="ORF">AWRI3579_g1629</name>
</gene>
<dbReference type="InterPro" id="IPR040151">
    <property type="entry name" value="Gfd2/YDR514C-like"/>
</dbReference>
<dbReference type="EMBL" id="LPNM01000006">
    <property type="protein sequence ID" value="OEJ86505.1"/>
    <property type="molecule type" value="Genomic_DNA"/>
</dbReference>
<dbReference type="InterPro" id="IPR036397">
    <property type="entry name" value="RNaseH_sf"/>
</dbReference>
<dbReference type="AlphaFoldDB" id="A0A1E5RHZ7"/>
<keyword evidence="3" id="KW-1185">Reference proteome</keyword>
<proteinExistence type="predicted"/>
<evidence type="ECO:0000313" key="3">
    <source>
        <dbReference type="Proteomes" id="UP000095728"/>
    </source>
</evidence>
<dbReference type="GO" id="GO:0003676">
    <property type="term" value="F:nucleic acid binding"/>
    <property type="evidence" value="ECO:0007669"/>
    <property type="project" value="InterPro"/>
</dbReference>
<dbReference type="InParanoid" id="A0A1E5RHZ7"/>
<reference evidence="3" key="1">
    <citation type="journal article" date="2016" name="Genome Announc.">
        <title>Genome sequences of three species of Hanseniaspora isolated from spontaneous wine fermentations.</title>
        <authorList>
            <person name="Sternes P.R."/>
            <person name="Lee D."/>
            <person name="Kutyna D.R."/>
            <person name="Borneman A.R."/>
        </authorList>
    </citation>
    <scope>NUCLEOTIDE SEQUENCE [LARGE SCALE GENOMIC DNA]</scope>
    <source>
        <strain evidence="3">AWRI3579</strain>
    </source>
</reference>
<dbReference type="FunCoup" id="A0A1E5RHZ7">
    <property type="interactions" value="69"/>
</dbReference>
<organism evidence="2 3">
    <name type="scientific">Hanseniaspora osmophila</name>
    <dbReference type="NCBI Taxonomy" id="56408"/>
    <lineage>
        <taxon>Eukaryota</taxon>
        <taxon>Fungi</taxon>
        <taxon>Dikarya</taxon>
        <taxon>Ascomycota</taxon>
        <taxon>Saccharomycotina</taxon>
        <taxon>Saccharomycetes</taxon>
        <taxon>Saccharomycodales</taxon>
        <taxon>Saccharomycodaceae</taxon>
        <taxon>Hanseniaspora</taxon>
    </lineage>
</organism>
<dbReference type="PANTHER" id="PTHR28083">
    <property type="entry name" value="GOOD FOR FULL DBP5 ACTIVITY PROTEIN 2"/>
    <property type="match status" value="1"/>
</dbReference>
<dbReference type="SUPFAM" id="SSF53098">
    <property type="entry name" value="Ribonuclease H-like"/>
    <property type="match status" value="1"/>
</dbReference>
<protein>
    <submittedName>
        <fullName evidence="2">Good for full DBP5 activity protein 2</fullName>
    </submittedName>
</protein>
<dbReference type="OrthoDB" id="5953249at2759"/>
<name>A0A1E5RHZ7_9ASCO</name>
<evidence type="ECO:0000259" key="1">
    <source>
        <dbReference type="Pfam" id="PF21762"/>
    </source>
</evidence>
<dbReference type="Proteomes" id="UP000095728">
    <property type="component" value="Unassembled WGS sequence"/>
</dbReference>
<feature type="domain" description="Gfd2/YDR514C-like C-terminal" evidence="1">
    <location>
        <begin position="265"/>
        <end position="462"/>
    </location>
</feature>
<dbReference type="Gene3D" id="3.30.420.10">
    <property type="entry name" value="Ribonuclease H-like superfamily/Ribonuclease H"/>
    <property type="match status" value="1"/>
</dbReference>
<evidence type="ECO:0000313" key="2">
    <source>
        <dbReference type="EMBL" id="OEJ86505.1"/>
    </source>
</evidence>
<dbReference type="InterPro" id="IPR012337">
    <property type="entry name" value="RNaseH-like_sf"/>
</dbReference>
<dbReference type="GO" id="GO:0005634">
    <property type="term" value="C:nucleus"/>
    <property type="evidence" value="ECO:0007669"/>
    <property type="project" value="TreeGrafter"/>
</dbReference>
<accession>A0A1E5RHZ7</accession>
<dbReference type="InterPro" id="IPR048519">
    <property type="entry name" value="Gfd2/YDR514C-like_C"/>
</dbReference>
<dbReference type="PANTHER" id="PTHR28083:SF1">
    <property type="entry name" value="GOOD FOR FULL DBP5 ACTIVITY PROTEIN 2"/>
    <property type="match status" value="1"/>
</dbReference>
<comment type="caution">
    <text evidence="2">The sequence shown here is derived from an EMBL/GenBank/DDBJ whole genome shotgun (WGS) entry which is preliminary data.</text>
</comment>